<dbReference type="Pfam" id="PF00709">
    <property type="entry name" value="Adenylsucc_synt"/>
    <property type="match status" value="2"/>
</dbReference>
<evidence type="ECO:0000256" key="3">
    <source>
        <dbReference type="ARBA" id="ARBA00022741"/>
    </source>
</evidence>
<evidence type="ECO:0000256" key="7">
    <source>
        <dbReference type="HAMAP-Rule" id="MF_00011"/>
    </source>
</evidence>
<dbReference type="PANTHER" id="PTHR11846">
    <property type="entry name" value="ADENYLOSUCCINATE SYNTHETASE"/>
    <property type="match status" value="1"/>
</dbReference>
<keyword evidence="6 7" id="KW-0342">GTP-binding</keyword>
<feature type="binding site" evidence="7">
    <location>
        <begin position="247"/>
        <end position="253"/>
    </location>
    <ligand>
        <name>substrate</name>
    </ligand>
</feature>
<evidence type="ECO:0000256" key="6">
    <source>
        <dbReference type="ARBA" id="ARBA00023134"/>
    </source>
</evidence>
<dbReference type="InterPro" id="IPR042109">
    <property type="entry name" value="Adenylosuccinate_synth_dom1"/>
</dbReference>
<evidence type="ECO:0000256" key="2">
    <source>
        <dbReference type="ARBA" id="ARBA00022723"/>
    </source>
</evidence>
<dbReference type="UniPathway" id="UPA00075">
    <property type="reaction ID" value="UER00335"/>
</dbReference>
<feature type="binding site" evidence="7">
    <location>
        <position position="253"/>
    </location>
    <ligand>
        <name>GTP</name>
        <dbReference type="ChEBI" id="CHEBI:37565"/>
    </ligand>
</feature>
<dbReference type="STRING" id="282676.B6F84_07280"/>
<feature type="binding site" evidence="7">
    <location>
        <begin position="11"/>
        <end position="17"/>
    </location>
    <ligand>
        <name>GTP</name>
        <dbReference type="ChEBI" id="CHEBI:37565"/>
    </ligand>
</feature>
<feature type="binding site" evidence="7">
    <location>
        <begin position="279"/>
        <end position="281"/>
    </location>
    <ligand>
        <name>GTP</name>
        <dbReference type="ChEBI" id="CHEBI:37565"/>
    </ligand>
</feature>
<name>A0A1W6K009_9CREN</name>
<keyword evidence="5 7" id="KW-0460">Magnesium</keyword>
<dbReference type="Gene3D" id="3.90.170.10">
    <property type="entry name" value="Adenylosuccinate Synthetase, subunit A, domain 3"/>
    <property type="match status" value="2"/>
</dbReference>
<comment type="catalytic activity">
    <reaction evidence="7">
        <text>IMP + L-aspartate + GTP = N(6)-(1,2-dicarboxyethyl)-AMP + GDP + phosphate + 2 H(+)</text>
        <dbReference type="Rhea" id="RHEA:15753"/>
        <dbReference type="ChEBI" id="CHEBI:15378"/>
        <dbReference type="ChEBI" id="CHEBI:29991"/>
        <dbReference type="ChEBI" id="CHEBI:37565"/>
        <dbReference type="ChEBI" id="CHEBI:43474"/>
        <dbReference type="ChEBI" id="CHEBI:57567"/>
        <dbReference type="ChEBI" id="CHEBI:58053"/>
        <dbReference type="ChEBI" id="CHEBI:58189"/>
        <dbReference type="EC" id="6.3.4.4"/>
    </reaction>
</comment>
<dbReference type="Proteomes" id="UP000193404">
    <property type="component" value="Chromosome"/>
</dbReference>
<feature type="binding site" evidence="7">
    <location>
        <position position="40"/>
    </location>
    <ligand>
        <name>Mg(2+)</name>
        <dbReference type="ChEBI" id="CHEBI:18420"/>
    </ligand>
</feature>
<evidence type="ECO:0000256" key="1">
    <source>
        <dbReference type="ARBA" id="ARBA00022598"/>
    </source>
</evidence>
<feature type="binding site" evidence="7">
    <location>
        <position position="12"/>
    </location>
    <ligand>
        <name>Mg(2+)</name>
        <dbReference type="ChEBI" id="CHEBI:18420"/>
    </ligand>
</feature>
<dbReference type="AlphaFoldDB" id="A0A1W6K009"/>
<feature type="binding site" description="in other chain" evidence="7">
    <location>
        <position position="174"/>
    </location>
    <ligand>
        <name>IMP</name>
        <dbReference type="ChEBI" id="CHEBI:58053"/>
        <note>ligand shared between dimeric partners</note>
    </ligand>
</feature>
<dbReference type="OrthoDB" id="372247at2157"/>
<keyword evidence="1 7" id="KW-0436">Ligase</keyword>
<dbReference type="SUPFAM" id="SSF52540">
    <property type="entry name" value="P-loop containing nucleoside triphosphate hydrolases"/>
    <property type="match status" value="1"/>
</dbReference>
<dbReference type="GO" id="GO:0005525">
    <property type="term" value="F:GTP binding"/>
    <property type="evidence" value="ECO:0007669"/>
    <property type="project" value="UniProtKB-UniRule"/>
</dbReference>
<keyword evidence="2 7" id="KW-0479">Metal-binding</keyword>
<sequence>MLDILVGGFYGDEGKGKIASYLGLKDNPSISIRTGSINAGHTVIYNGKKWKIRIIPSAFVNQKTKLMLGPGALTSIEELTKEIKETNTENRLFIDYHTGIISEKDILDERNDENLMKGVGSTGQGVGYAESRRILRIAKLAKDYSELYKYLTDVPSILIEELTKGNKILAEGTQGTFLSLYHGEYPYVTSRNTTSSGILSEVGIGPKYVNNIIIIFKSFVTRVGNGTLEGELNEEEAKKLGIFETATVTGRARRSAPFNIKLAKKAIELNSATEIAITKLDAIFKDAYKVREYEKLPHEAKKWLEDIEQQLKVPITLIGTGEDSLDTIDLRREKIGEE</sequence>
<feature type="binding site" description="in other chain" evidence="7">
    <location>
        <position position="122"/>
    </location>
    <ligand>
        <name>IMP</name>
        <dbReference type="ChEBI" id="CHEBI:58053"/>
        <note>ligand shared between dimeric partners</note>
    </ligand>
</feature>
<evidence type="ECO:0000256" key="5">
    <source>
        <dbReference type="ARBA" id="ARBA00022842"/>
    </source>
</evidence>
<dbReference type="GO" id="GO:0000287">
    <property type="term" value="F:magnesium ion binding"/>
    <property type="evidence" value="ECO:0007669"/>
    <property type="project" value="UniProtKB-UniRule"/>
</dbReference>
<dbReference type="EC" id="6.3.4.4" evidence="7"/>
<dbReference type="GeneID" id="41590709"/>
<feature type="binding site" description="in other chain" evidence="7">
    <location>
        <position position="189"/>
    </location>
    <ligand>
        <name>IMP</name>
        <dbReference type="ChEBI" id="CHEBI:58053"/>
        <note>ligand shared between dimeric partners</note>
    </ligand>
</feature>
<dbReference type="InterPro" id="IPR001114">
    <property type="entry name" value="Adenylosuccinate_synthetase"/>
</dbReference>
<dbReference type="PANTHER" id="PTHR11846:SF0">
    <property type="entry name" value="ADENYLOSUCCINATE SYNTHETASE"/>
    <property type="match status" value="1"/>
</dbReference>
<organism evidence="8 9">
    <name type="scientific">Acidianus manzaensis</name>
    <dbReference type="NCBI Taxonomy" id="282676"/>
    <lineage>
        <taxon>Archaea</taxon>
        <taxon>Thermoproteota</taxon>
        <taxon>Thermoprotei</taxon>
        <taxon>Sulfolobales</taxon>
        <taxon>Sulfolobaceae</taxon>
        <taxon>Acidianus</taxon>
    </lineage>
</organism>
<feature type="binding site" evidence="7">
    <location>
        <position position="136"/>
    </location>
    <ligand>
        <name>IMP</name>
        <dbReference type="ChEBI" id="CHEBI:58053"/>
        <note>ligand shared between dimeric partners</note>
    </ligand>
</feature>
<dbReference type="GO" id="GO:0004019">
    <property type="term" value="F:adenylosuccinate synthase activity"/>
    <property type="evidence" value="ECO:0007669"/>
    <property type="project" value="UniProtKB-UniRule"/>
</dbReference>
<comment type="subunit">
    <text evidence="7">Homodimer.</text>
</comment>
<feature type="active site" description="Proton donor" evidence="7">
    <location>
        <position position="41"/>
    </location>
</feature>
<proteinExistence type="inferred from homology"/>
<dbReference type="GO" id="GO:0044208">
    <property type="term" value="P:'de novo' AMP biosynthetic process"/>
    <property type="evidence" value="ECO:0007669"/>
    <property type="project" value="UniProtKB-UniRule"/>
</dbReference>
<feature type="binding site" description="in other chain" evidence="7">
    <location>
        <position position="251"/>
    </location>
    <ligand>
        <name>IMP</name>
        <dbReference type="ChEBI" id="CHEBI:58053"/>
        <note>ligand shared between dimeric partners</note>
    </ligand>
</feature>
<dbReference type="Gene3D" id="3.40.440.10">
    <property type="entry name" value="Adenylosuccinate Synthetase, subunit A, domain 1"/>
    <property type="match status" value="2"/>
</dbReference>
<feature type="binding site" description="in other chain" evidence="7">
    <location>
        <begin position="12"/>
        <end position="15"/>
    </location>
    <ligand>
        <name>IMP</name>
        <dbReference type="ChEBI" id="CHEBI:58053"/>
        <note>ligand shared between dimeric partners</note>
    </ligand>
</feature>
<dbReference type="InterPro" id="IPR027417">
    <property type="entry name" value="P-loop_NTPase"/>
</dbReference>
<dbReference type="NCBIfam" id="NF003295">
    <property type="entry name" value="PRK04293.1"/>
    <property type="match status" value="1"/>
</dbReference>
<dbReference type="RefSeq" id="WP_148691636.1">
    <property type="nucleotide sequence ID" value="NZ_CP020477.1"/>
</dbReference>
<evidence type="ECO:0000313" key="9">
    <source>
        <dbReference type="Proteomes" id="UP000193404"/>
    </source>
</evidence>
<dbReference type="InterPro" id="IPR042111">
    <property type="entry name" value="Adenylosuccinate_synth_dom3"/>
</dbReference>
<evidence type="ECO:0000313" key="8">
    <source>
        <dbReference type="EMBL" id="ARM75856.1"/>
    </source>
</evidence>
<dbReference type="EMBL" id="CP020477">
    <property type="protein sequence ID" value="ARM75856.1"/>
    <property type="molecule type" value="Genomic_DNA"/>
</dbReference>
<protein>
    <recommendedName>
        <fullName evidence="7">Adenylosuccinate synthetase</fullName>
        <shortName evidence="7">AMPSase</shortName>
        <shortName evidence="7">AdSS</shortName>
        <ecNumber evidence="7">6.3.4.4</ecNumber>
    </recommendedName>
    <alternativeName>
        <fullName evidence="7">IMP--aspartate ligase</fullName>
    </alternativeName>
</protein>
<keyword evidence="7" id="KW-0963">Cytoplasm</keyword>
<dbReference type="GO" id="GO:0046040">
    <property type="term" value="P:IMP metabolic process"/>
    <property type="evidence" value="ECO:0007669"/>
    <property type="project" value="TreeGrafter"/>
</dbReference>
<reference evidence="8 9" key="1">
    <citation type="submission" date="2017-03" db="EMBL/GenBank/DDBJ databases">
        <title>Sulfur activation and transportation mechanism of thermophilic Archaea Acidianus manzaensis YN-25.</title>
        <authorList>
            <person name="Ma Y."/>
            <person name="Yang Y."/>
            <person name="Xia J."/>
        </authorList>
    </citation>
    <scope>NUCLEOTIDE SEQUENCE [LARGE SCALE GENOMIC DNA]</scope>
    <source>
        <strain evidence="8 9">YN-25</strain>
    </source>
</reference>
<keyword evidence="3 7" id="KW-0547">Nucleotide-binding</keyword>
<accession>A0A1W6K009</accession>
<comment type="pathway">
    <text evidence="7">Purine metabolism; AMP biosynthesis via de novo pathway; AMP from IMP: step 1/2.</text>
</comment>
<feature type="binding site" description="in other chain" evidence="7">
    <location>
        <begin position="38"/>
        <end position="41"/>
    </location>
    <ligand>
        <name>IMP</name>
        <dbReference type="ChEBI" id="CHEBI:58053"/>
        <note>ligand shared between dimeric partners</note>
    </ligand>
</feature>
<dbReference type="KEGG" id="aman:B6F84_07280"/>
<keyword evidence="4 7" id="KW-0658">Purine biosynthesis</keyword>
<comment type="similarity">
    <text evidence="7">Belongs to the adenylosuccinate synthetase family.</text>
</comment>
<feature type="active site" description="Proton acceptor" evidence="7">
    <location>
        <position position="12"/>
    </location>
</feature>
<dbReference type="GO" id="GO:0005737">
    <property type="term" value="C:cytoplasm"/>
    <property type="evidence" value="ECO:0007669"/>
    <property type="project" value="UniProtKB-SubCell"/>
</dbReference>
<feature type="binding site" evidence="7">
    <location>
        <begin position="319"/>
        <end position="321"/>
    </location>
    <ligand>
        <name>GTP</name>
        <dbReference type="ChEBI" id="CHEBI:37565"/>
    </ligand>
</feature>
<feature type="binding site" evidence="7">
    <location>
        <begin position="40"/>
        <end position="42"/>
    </location>
    <ligand>
        <name>GTP</name>
        <dbReference type="ChEBI" id="CHEBI:37565"/>
    </ligand>
</feature>
<keyword evidence="9" id="KW-1185">Reference proteome</keyword>
<dbReference type="SMART" id="SM00788">
    <property type="entry name" value="Adenylsucc_synt"/>
    <property type="match status" value="1"/>
</dbReference>
<gene>
    <name evidence="7" type="primary">purA</name>
    <name evidence="8" type="ORF">B6F84_07280</name>
</gene>
<comment type="function">
    <text evidence="7">Plays an important role in the de novo pathway of purine nucleotide biosynthesis. Catalyzes the first committed step in the biosynthesis of AMP from IMP.</text>
</comment>
<evidence type="ECO:0000256" key="4">
    <source>
        <dbReference type="ARBA" id="ARBA00022755"/>
    </source>
</evidence>
<dbReference type="HAMAP" id="MF_00011">
    <property type="entry name" value="Adenylosucc_synth"/>
    <property type="match status" value="1"/>
</dbReference>
<comment type="subcellular location">
    <subcellularLocation>
        <location evidence="7">Cytoplasm</location>
    </subcellularLocation>
</comment>
<comment type="cofactor">
    <cofactor evidence="7">
        <name>Mg(2+)</name>
        <dbReference type="ChEBI" id="CHEBI:18420"/>
    </cofactor>
    <text evidence="7">Binds 1 Mg(2+) ion per subunit.</text>
</comment>